<dbReference type="PANTHER" id="PTHR37804:SF1">
    <property type="entry name" value="CDAA REGULATORY PROTEIN CDAR"/>
    <property type="match status" value="1"/>
</dbReference>
<dbReference type="RefSeq" id="WP_073341774.1">
    <property type="nucleotide sequence ID" value="NZ_FQVH01000004.1"/>
</dbReference>
<dbReference type="Gene3D" id="2.170.120.30">
    <property type="match status" value="2"/>
</dbReference>
<reference evidence="1 2" key="1">
    <citation type="submission" date="2016-11" db="EMBL/GenBank/DDBJ databases">
        <authorList>
            <person name="Jaros S."/>
            <person name="Januszkiewicz K."/>
            <person name="Wedrychowicz H."/>
        </authorList>
    </citation>
    <scope>NUCLEOTIDE SEQUENCE [LARGE SCALE GENOMIC DNA]</scope>
    <source>
        <strain evidence="1 2">DSM 17918</strain>
    </source>
</reference>
<organism evidence="1 2">
    <name type="scientific">Caldanaerobius fijiensis DSM 17918</name>
    <dbReference type="NCBI Taxonomy" id="1121256"/>
    <lineage>
        <taxon>Bacteria</taxon>
        <taxon>Bacillati</taxon>
        <taxon>Bacillota</taxon>
        <taxon>Clostridia</taxon>
        <taxon>Thermoanaerobacterales</taxon>
        <taxon>Thermoanaerobacteraceae</taxon>
        <taxon>Caldanaerobius</taxon>
    </lineage>
</organism>
<dbReference type="InterPro" id="IPR012505">
    <property type="entry name" value="YbbR"/>
</dbReference>
<dbReference type="Proteomes" id="UP000184088">
    <property type="component" value="Unassembled WGS sequence"/>
</dbReference>
<dbReference type="OrthoDB" id="2111604at2"/>
<accession>A0A1M4VNW0</accession>
<dbReference type="InterPro" id="IPR053154">
    <property type="entry name" value="c-di-AMP_regulator"/>
</dbReference>
<keyword evidence="2" id="KW-1185">Reference proteome</keyword>
<dbReference type="CDD" id="cd20206">
    <property type="entry name" value="YbbR"/>
    <property type="match status" value="1"/>
</dbReference>
<protein>
    <submittedName>
        <fullName evidence="1">YbbR domain-containing protein</fullName>
    </submittedName>
</protein>
<dbReference type="PANTHER" id="PTHR37804">
    <property type="entry name" value="CDAA REGULATORY PROTEIN CDAR"/>
    <property type="match status" value="1"/>
</dbReference>
<gene>
    <name evidence="1" type="ORF">SAMN02746089_00681</name>
</gene>
<dbReference type="Pfam" id="PF07949">
    <property type="entry name" value="YbbR"/>
    <property type="match status" value="3"/>
</dbReference>
<dbReference type="STRING" id="1121256.SAMN02746089_00681"/>
<evidence type="ECO:0000313" key="2">
    <source>
        <dbReference type="Proteomes" id="UP000184088"/>
    </source>
</evidence>
<dbReference type="EMBL" id="FQVH01000004">
    <property type="protein sequence ID" value="SHE70791.1"/>
    <property type="molecule type" value="Genomic_DNA"/>
</dbReference>
<dbReference type="AlphaFoldDB" id="A0A1M4VNW0"/>
<dbReference type="Gene3D" id="2.170.120.40">
    <property type="entry name" value="YbbR-like domain"/>
    <property type="match status" value="2"/>
</dbReference>
<evidence type="ECO:0000313" key="1">
    <source>
        <dbReference type="EMBL" id="SHE70791.1"/>
    </source>
</evidence>
<name>A0A1M4VNW0_9THEO</name>
<sequence>MSKDLGWKIFSIIIAFFLWLYVTSTENPIITYDVNNIPVSFKNESVIQQAGLVILDKKDERVNIKVKGRRNDIISLNPSGIIAQVDLSNFKQKGWNNLPVDVFGLPGNIQVVSVSPNSMKIYLDALVKQQIKMRIRITGTPKQGYINTDPIVRPDEVFVKGPESIIKNIESATAQVNISNRKDTLNVSLPIFLIDKDGKEVKYVEYNPKTVDVSVPIYRKKDVQVNVNFEGKLPDDLKLVDYGVDPPYITIAARDDILDRVNNLNTIPLDLSKYVKSTKVEAKLDVPEGVILVNEGNKVSVNLNIQRLVKKNYVKKGIVVRSSDDARGTVATQEVRLTLRGIESDINNLVDSDITAYVDITGLLSGKHMVPVKVEVPQGIEVLNVEPSHVEVNVQ</sequence>
<proteinExistence type="predicted"/>